<accession>A0ABT8A080</accession>
<dbReference type="InterPro" id="IPR032710">
    <property type="entry name" value="NTF2-like_dom_sf"/>
</dbReference>
<dbReference type="Pfam" id="PF14534">
    <property type="entry name" value="DUF4440"/>
    <property type="match status" value="1"/>
</dbReference>
<feature type="domain" description="DUF4440" evidence="1">
    <location>
        <begin position="6"/>
        <end position="104"/>
    </location>
</feature>
<comment type="caution">
    <text evidence="2">The sequence shown here is derived from an EMBL/GenBank/DDBJ whole genome shotgun (WGS) entry which is preliminary data.</text>
</comment>
<evidence type="ECO:0000313" key="3">
    <source>
        <dbReference type="Proteomes" id="UP001529369"/>
    </source>
</evidence>
<protein>
    <submittedName>
        <fullName evidence="2">Nuclear transport factor 2 family protein</fullName>
    </submittedName>
</protein>
<organism evidence="2 3">
    <name type="scientific">Paeniroseomonas aquatica</name>
    <dbReference type="NCBI Taxonomy" id="373043"/>
    <lineage>
        <taxon>Bacteria</taxon>
        <taxon>Pseudomonadati</taxon>
        <taxon>Pseudomonadota</taxon>
        <taxon>Alphaproteobacteria</taxon>
        <taxon>Acetobacterales</taxon>
        <taxon>Acetobacteraceae</taxon>
        <taxon>Paeniroseomonas</taxon>
    </lineage>
</organism>
<name>A0ABT8A080_9PROT</name>
<dbReference type="RefSeq" id="WP_290314872.1">
    <property type="nucleotide sequence ID" value="NZ_JAUFPN010000015.1"/>
</dbReference>
<gene>
    <name evidence="2" type="ORF">QWZ14_01940</name>
</gene>
<dbReference type="Gene3D" id="3.10.450.50">
    <property type="match status" value="1"/>
</dbReference>
<dbReference type="EMBL" id="JAUFPN010000015">
    <property type="protein sequence ID" value="MDN3563138.1"/>
    <property type="molecule type" value="Genomic_DNA"/>
</dbReference>
<dbReference type="Proteomes" id="UP001529369">
    <property type="component" value="Unassembled WGS sequence"/>
</dbReference>
<keyword evidence="3" id="KW-1185">Reference proteome</keyword>
<evidence type="ECO:0000259" key="1">
    <source>
        <dbReference type="Pfam" id="PF14534"/>
    </source>
</evidence>
<dbReference type="InterPro" id="IPR027843">
    <property type="entry name" value="DUF4440"/>
</dbReference>
<proteinExistence type="predicted"/>
<dbReference type="SUPFAM" id="SSF54427">
    <property type="entry name" value="NTF2-like"/>
    <property type="match status" value="1"/>
</dbReference>
<evidence type="ECO:0000313" key="2">
    <source>
        <dbReference type="EMBL" id="MDN3563138.1"/>
    </source>
</evidence>
<sequence>MLEAKAEALVARQASHLDVLIHDDFVYLNAGGRSFDKAGYIEAYCTSGRVVFTQQRIANLTVKSIDSFAVATLSINDELRVDGRAVSGRYHSLCVFSQSSGRWLWAAGQTMAVVAS</sequence>
<reference evidence="3" key="1">
    <citation type="journal article" date="2019" name="Int. J. Syst. Evol. Microbiol.">
        <title>The Global Catalogue of Microorganisms (GCM) 10K type strain sequencing project: providing services to taxonomists for standard genome sequencing and annotation.</title>
        <authorList>
            <consortium name="The Broad Institute Genomics Platform"/>
            <consortium name="The Broad Institute Genome Sequencing Center for Infectious Disease"/>
            <person name="Wu L."/>
            <person name="Ma J."/>
        </authorList>
    </citation>
    <scope>NUCLEOTIDE SEQUENCE [LARGE SCALE GENOMIC DNA]</scope>
    <source>
        <strain evidence="3">CECT 7131</strain>
    </source>
</reference>